<accession>A0A8R1IDM4</accession>
<keyword evidence="1" id="KW-1133">Transmembrane helix</keyword>
<evidence type="ECO:0000256" key="1">
    <source>
        <dbReference type="SAM" id="Phobius"/>
    </source>
</evidence>
<name>A0A8R1IDM4_CAEJA</name>
<keyword evidence="3" id="KW-1185">Reference proteome</keyword>
<dbReference type="EnsemblMetazoa" id="CJA33902.1">
    <property type="protein sequence ID" value="CJA33902.1"/>
    <property type="gene ID" value="WBGene00209749"/>
</dbReference>
<sequence>VKITCSAPWSEPAEIDIVIGVLTATSIFVPLFASPSCFSPAHVRVRIHPHSR</sequence>
<proteinExistence type="predicted"/>
<keyword evidence="1" id="KW-0472">Membrane</keyword>
<reference evidence="3" key="1">
    <citation type="submission" date="2010-08" db="EMBL/GenBank/DDBJ databases">
        <authorList>
            <consortium name="Caenorhabditis japonica Sequencing Consortium"/>
            <person name="Wilson R.K."/>
        </authorList>
    </citation>
    <scope>NUCLEOTIDE SEQUENCE [LARGE SCALE GENOMIC DNA]</scope>
    <source>
        <strain evidence="3">DF5081</strain>
    </source>
</reference>
<keyword evidence="1" id="KW-0812">Transmembrane</keyword>
<evidence type="ECO:0000313" key="3">
    <source>
        <dbReference type="Proteomes" id="UP000005237"/>
    </source>
</evidence>
<feature type="transmembrane region" description="Helical" evidence="1">
    <location>
        <begin position="17"/>
        <end position="38"/>
    </location>
</feature>
<dbReference type="AlphaFoldDB" id="A0A8R1IDM4"/>
<reference evidence="2" key="2">
    <citation type="submission" date="2022-06" db="UniProtKB">
        <authorList>
            <consortium name="EnsemblMetazoa"/>
        </authorList>
    </citation>
    <scope>IDENTIFICATION</scope>
    <source>
        <strain evidence="2">DF5081</strain>
    </source>
</reference>
<organism evidence="2 3">
    <name type="scientific">Caenorhabditis japonica</name>
    <dbReference type="NCBI Taxonomy" id="281687"/>
    <lineage>
        <taxon>Eukaryota</taxon>
        <taxon>Metazoa</taxon>
        <taxon>Ecdysozoa</taxon>
        <taxon>Nematoda</taxon>
        <taxon>Chromadorea</taxon>
        <taxon>Rhabditida</taxon>
        <taxon>Rhabditina</taxon>
        <taxon>Rhabditomorpha</taxon>
        <taxon>Rhabditoidea</taxon>
        <taxon>Rhabditidae</taxon>
        <taxon>Peloderinae</taxon>
        <taxon>Caenorhabditis</taxon>
    </lineage>
</organism>
<evidence type="ECO:0000313" key="2">
    <source>
        <dbReference type="EnsemblMetazoa" id="CJA33902.1"/>
    </source>
</evidence>
<protein>
    <submittedName>
        <fullName evidence="2">Uncharacterized protein</fullName>
    </submittedName>
</protein>
<dbReference type="Proteomes" id="UP000005237">
    <property type="component" value="Unassembled WGS sequence"/>
</dbReference>